<dbReference type="GO" id="GO:0005737">
    <property type="term" value="C:cytoplasm"/>
    <property type="evidence" value="ECO:0007669"/>
    <property type="project" value="TreeGrafter"/>
</dbReference>
<dbReference type="Pfam" id="PF08520">
    <property type="entry name" value="Mitofissin"/>
    <property type="match status" value="1"/>
</dbReference>
<dbReference type="PANTHER" id="PTHR28075:SF1">
    <property type="entry name" value="DUF1748-DOMAIN-CONTAINING PROTEIN"/>
    <property type="match status" value="1"/>
</dbReference>
<dbReference type="PANTHER" id="PTHR28075">
    <property type="entry name" value="CHROMOSOME 16, WHOLE GENOME SHOTGUN SEQUENCE"/>
    <property type="match status" value="1"/>
</dbReference>
<proteinExistence type="predicted"/>
<name>A0A367XW25_9ASCO</name>
<evidence type="ECO:0000313" key="3">
    <source>
        <dbReference type="EMBL" id="RCK64401.1"/>
    </source>
</evidence>
<dbReference type="STRING" id="5486.A0A367XW25"/>
<accession>A0A367XW25</accession>
<keyword evidence="1" id="KW-0732">Signal</keyword>
<dbReference type="Proteomes" id="UP000253472">
    <property type="component" value="Unassembled WGS sequence"/>
</dbReference>
<dbReference type="InterPro" id="IPR013726">
    <property type="entry name" value="Mitofissin"/>
</dbReference>
<feature type="signal peptide" evidence="1">
    <location>
        <begin position="1"/>
        <end position="31"/>
    </location>
</feature>
<comment type="caution">
    <text evidence="2">The sequence shown here is derived from an EMBL/GenBank/DDBJ whole genome shotgun (WGS) entry which is preliminary data.</text>
</comment>
<dbReference type="EMBL" id="QLNQ01000022">
    <property type="protein sequence ID" value="RCK64401.1"/>
    <property type="molecule type" value="Genomic_DNA"/>
</dbReference>
<sequence>MYFRMIGRLVHISVDLALVSGFLAGIKRTTGLTPDLDRIENKDVRYYTGKYLNFGETVLDNTAAFLGNTQYFTRK</sequence>
<dbReference type="OrthoDB" id="16824at2759"/>
<evidence type="ECO:0000256" key="1">
    <source>
        <dbReference type="SAM" id="SignalP"/>
    </source>
</evidence>
<keyword evidence="4" id="KW-1185">Reference proteome</keyword>
<organism evidence="2 4">
    <name type="scientific">Candida viswanathii</name>
    <dbReference type="NCBI Taxonomy" id="5486"/>
    <lineage>
        <taxon>Eukaryota</taxon>
        <taxon>Fungi</taxon>
        <taxon>Dikarya</taxon>
        <taxon>Ascomycota</taxon>
        <taxon>Saccharomycotina</taxon>
        <taxon>Pichiomycetes</taxon>
        <taxon>Debaryomycetaceae</taxon>
        <taxon>Candida/Lodderomyces clade</taxon>
        <taxon>Candida</taxon>
    </lineage>
</organism>
<protein>
    <recommendedName>
        <fullName evidence="5">DUF1748-domain-containing protein</fullName>
    </recommendedName>
</protein>
<evidence type="ECO:0000313" key="4">
    <source>
        <dbReference type="Proteomes" id="UP000253472"/>
    </source>
</evidence>
<evidence type="ECO:0008006" key="5">
    <source>
        <dbReference type="Google" id="ProtNLM"/>
    </source>
</evidence>
<gene>
    <name evidence="3" type="ORF">Cantr_00224</name>
    <name evidence="2" type="ORF">Cantr_06273</name>
</gene>
<dbReference type="EMBL" id="QLNQ01000028">
    <property type="protein sequence ID" value="RCK57784.1"/>
    <property type="molecule type" value="Genomic_DNA"/>
</dbReference>
<dbReference type="AlphaFoldDB" id="A0A367XW25"/>
<feature type="chain" id="PRO_5036331867" description="DUF1748-domain-containing protein" evidence="1">
    <location>
        <begin position="32"/>
        <end position="75"/>
    </location>
</feature>
<reference evidence="2 4" key="1">
    <citation type="submission" date="2018-06" db="EMBL/GenBank/DDBJ databases">
        <title>Whole genome sequencing of Candida tropicalis (genome annotated by CSBL at Korea University).</title>
        <authorList>
            <person name="Ahn J."/>
        </authorList>
    </citation>
    <scope>NUCLEOTIDE SEQUENCE [LARGE SCALE GENOMIC DNA]</scope>
    <source>
        <strain evidence="2 4">ATCC 20962</strain>
    </source>
</reference>
<evidence type="ECO:0000313" key="2">
    <source>
        <dbReference type="EMBL" id="RCK57784.1"/>
    </source>
</evidence>